<dbReference type="OrthoDB" id="417678at2759"/>
<dbReference type="RefSeq" id="XP_009020228.1">
    <property type="nucleotide sequence ID" value="XM_009021980.1"/>
</dbReference>
<dbReference type="CTD" id="20205031"/>
<name>T1F882_HELRO</name>
<gene>
    <name evidence="2" type="primary">20205031</name>
    <name evidence="1" type="ORF">HELRODRAFT_174531</name>
</gene>
<dbReference type="KEGG" id="hro:HELRODRAFT_174531"/>
<dbReference type="EMBL" id="KB096743">
    <property type="protein sequence ID" value="ESO01574.1"/>
    <property type="molecule type" value="Genomic_DNA"/>
</dbReference>
<dbReference type="STRING" id="6412.T1F882"/>
<accession>T1F882</accession>
<dbReference type="Proteomes" id="UP000015101">
    <property type="component" value="Unassembled WGS sequence"/>
</dbReference>
<reference evidence="2" key="3">
    <citation type="submission" date="2015-06" db="UniProtKB">
        <authorList>
            <consortium name="EnsemblMetazoa"/>
        </authorList>
    </citation>
    <scope>IDENTIFICATION</scope>
</reference>
<dbReference type="PANTHER" id="PTHR36960">
    <property type="entry name" value="SI:DKEY-32E6.3"/>
    <property type="match status" value="1"/>
</dbReference>
<dbReference type="PANTHER" id="PTHR36960:SF1">
    <property type="entry name" value="SI:DKEY-32E6.3"/>
    <property type="match status" value="1"/>
</dbReference>
<reference evidence="3" key="1">
    <citation type="submission" date="2012-12" db="EMBL/GenBank/DDBJ databases">
        <authorList>
            <person name="Hellsten U."/>
            <person name="Grimwood J."/>
            <person name="Chapman J.A."/>
            <person name="Shapiro H."/>
            <person name="Aerts A."/>
            <person name="Otillar R.P."/>
            <person name="Terry A.Y."/>
            <person name="Boore J.L."/>
            <person name="Simakov O."/>
            <person name="Marletaz F."/>
            <person name="Cho S.-J."/>
            <person name="Edsinger-Gonzales E."/>
            <person name="Havlak P."/>
            <person name="Kuo D.-H."/>
            <person name="Larsson T."/>
            <person name="Lv J."/>
            <person name="Arendt D."/>
            <person name="Savage R."/>
            <person name="Osoegawa K."/>
            <person name="de Jong P."/>
            <person name="Lindberg D.R."/>
            <person name="Seaver E.C."/>
            <person name="Weisblat D.A."/>
            <person name="Putnam N.H."/>
            <person name="Grigoriev I.V."/>
            <person name="Rokhsar D.S."/>
        </authorList>
    </citation>
    <scope>NUCLEOTIDE SEQUENCE</scope>
</reference>
<dbReference type="InParanoid" id="T1F882"/>
<dbReference type="EMBL" id="AMQM01004948">
    <property type="status" value="NOT_ANNOTATED_CDS"/>
    <property type="molecule type" value="Genomic_DNA"/>
</dbReference>
<dbReference type="GeneID" id="20205031"/>
<protein>
    <submittedName>
        <fullName evidence="1 2">Uncharacterized protein</fullName>
    </submittedName>
</protein>
<dbReference type="HOGENOM" id="CLU_503707_0_0_1"/>
<evidence type="ECO:0000313" key="1">
    <source>
        <dbReference type="EMBL" id="ESO01574.1"/>
    </source>
</evidence>
<proteinExistence type="predicted"/>
<sequence length="541" mass="62755">MENAAAATTTSDISNLQIVSNKRKLILHVDVRNTIIVADSVTKINVEQALNSYLTGVLWGRESQGKWEWVSTEPSLTRPEPNTISYYKHLEKSLVSKPEDRGRLRMETGDFTTEDIGVKFREYYEKHLELLKWRLNDENVPGKINNCMCKKKRLNLNGIANNNEINSKNNNSSNDDKGFGIQGNSYKDISLRSNPMIMNVVKSDRIDEYHYILPSFVKLISYLLENNRNFSIIIRTYGQDAPNVLSSIRYICRRGKHPNFPRRSKIAVNTTPGHLTRSDSQPFFKLSHFVKLKRTNSTKQVSKSITIPSKLRCDSSSNHCKKIFDFKYYKYFAKKLEHYKKHCLHHDTKLKLRHLVIKNENDISQFFNNSRGISGYVDDFIYWQKNGYNSHTGKPLWLILPGLKTYDEFFGNFKDIHTSTNISSGNNDTSCQAKNANNILAGSQSTKTANRHLNSVETHHHIFFDDNIRVDDEDNIVDIRLLDKQTKKWRSLTTEEIKFCENIFLVQASLMESIENENYFIDNVNMCERNLENILQLQQQL</sequence>
<evidence type="ECO:0000313" key="3">
    <source>
        <dbReference type="Proteomes" id="UP000015101"/>
    </source>
</evidence>
<keyword evidence="3" id="KW-1185">Reference proteome</keyword>
<evidence type="ECO:0000313" key="2">
    <source>
        <dbReference type="EnsemblMetazoa" id="HelroP174531"/>
    </source>
</evidence>
<dbReference type="EnsemblMetazoa" id="HelroT174531">
    <property type="protein sequence ID" value="HelroP174531"/>
    <property type="gene ID" value="HelroG174531"/>
</dbReference>
<reference evidence="1 3" key="2">
    <citation type="journal article" date="2013" name="Nature">
        <title>Insights into bilaterian evolution from three spiralian genomes.</title>
        <authorList>
            <person name="Simakov O."/>
            <person name="Marletaz F."/>
            <person name="Cho S.J."/>
            <person name="Edsinger-Gonzales E."/>
            <person name="Havlak P."/>
            <person name="Hellsten U."/>
            <person name="Kuo D.H."/>
            <person name="Larsson T."/>
            <person name="Lv J."/>
            <person name="Arendt D."/>
            <person name="Savage R."/>
            <person name="Osoegawa K."/>
            <person name="de Jong P."/>
            <person name="Grimwood J."/>
            <person name="Chapman J.A."/>
            <person name="Shapiro H."/>
            <person name="Aerts A."/>
            <person name="Otillar R.P."/>
            <person name="Terry A.Y."/>
            <person name="Boore J.L."/>
            <person name="Grigoriev I.V."/>
            <person name="Lindberg D.R."/>
            <person name="Seaver E.C."/>
            <person name="Weisblat D.A."/>
            <person name="Putnam N.H."/>
            <person name="Rokhsar D.S."/>
        </authorList>
    </citation>
    <scope>NUCLEOTIDE SEQUENCE</scope>
</reference>
<organism evidence="2 3">
    <name type="scientific">Helobdella robusta</name>
    <name type="common">Californian leech</name>
    <dbReference type="NCBI Taxonomy" id="6412"/>
    <lineage>
        <taxon>Eukaryota</taxon>
        <taxon>Metazoa</taxon>
        <taxon>Spiralia</taxon>
        <taxon>Lophotrochozoa</taxon>
        <taxon>Annelida</taxon>
        <taxon>Clitellata</taxon>
        <taxon>Hirudinea</taxon>
        <taxon>Rhynchobdellida</taxon>
        <taxon>Glossiphoniidae</taxon>
        <taxon>Helobdella</taxon>
    </lineage>
</organism>
<dbReference type="AlphaFoldDB" id="T1F882"/>
<dbReference type="eggNOG" id="ENOG502QR8K">
    <property type="taxonomic scope" value="Eukaryota"/>
</dbReference>